<evidence type="ECO:0000313" key="3">
    <source>
        <dbReference type="Proteomes" id="UP001347796"/>
    </source>
</evidence>
<evidence type="ECO:0000313" key="2">
    <source>
        <dbReference type="EMBL" id="KAK6186850.1"/>
    </source>
</evidence>
<keyword evidence="1" id="KW-0175">Coiled coil</keyword>
<sequence>MPIKKRRGPLRGAVSPTGKPGIARKHLVDNYSERPDAPDDLLNGHVLYIYLVKCCSSRARTERELLSFLPPASSHPGINNAIKRVVDRTLNTVKRLSDPKQFGTFSSVCSEKFSFGRVDADGVEEMPDCQMEVDLFPSTSTSAQPIPFSGKGNVKSSTVSVAKSPVKTRQISKCTSCRRLHLPVKSMRKKQLEMRKEHGTRIKDMRIAQKKKAAIKMLNQKLREKKYNLEASKRTVSTLKKKEKRQKRINKMRRAALFQPQPEDELIGRVAELEEQLAER</sequence>
<evidence type="ECO:0000256" key="1">
    <source>
        <dbReference type="SAM" id="Coils"/>
    </source>
</evidence>
<organism evidence="2 3">
    <name type="scientific">Patella caerulea</name>
    <name type="common">Rayed Mediterranean limpet</name>
    <dbReference type="NCBI Taxonomy" id="87958"/>
    <lineage>
        <taxon>Eukaryota</taxon>
        <taxon>Metazoa</taxon>
        <taxon>Spiralia</taxon>
        <taxon>Lophotrochozoa</taxon>
        <taxon>Mollusca</taxon>
        <taxon>Gastropoda</taxon>
        <taxon>Patellogastropoda</taxon>
        <taxon>Patelloidea</taxon>
        <taxon>Patellidae</taxon>
        <taxon>Patella</taxon>
    </lineage>
</organism>
<reference evidence="2 3" key="1">
    <citation type="submission" date="2024-01" db="EMBL/GenBank/DDBJ databases">
        <title>The genome of the rayed Mediterranean limpet Patella caerulea (Linnaeus, 1758).</title>
        <authorList>
            <person name="Anh-Thu Weber A."/>
            <person name="Halstead-Nussloch G."/>
        </authorList>
    </citation>
    <scope>NUCLEOTIDE SEQUENCE [LARGE SCALE GENOMIC DNA]</scope>
    <source>
        <strain evidence="2">AATW-2023a</strain>
        <tissue evidence="2">Whole specimen</tissue>
    </source>
</reference>
<dbReference type="Proteomes" id="UP001347796">
    <property type="component" value="Unassembled WGS sequence"/>
</dbReference>
<dbReference type="AlphaFoldDB" id="A0AAN8K0T9"/>
<feature type="coiled-coil region" evidence="1">
    <location>
        <begin position="205"/>
        <end position="235"/>
    </location>
</feature>
<name>A0AAN8K0T9_PATCE</name>
<dbReference type="EMBL" id="JAZGQO010000005">
    <property type="protein sequence ID" value="KAK6186850.1"/>
    <property type="molecule type" value="Genomic_DNA"/>
</dbReference>
<gene>
    <name evidence="2" type="ORF">SNE40_006117</name>
</gene>
<proteinExistence type="predicted"/>
<accession>A0AAN8K0T9</accession>
<protein>
    <submittedName>
        <fullName evidence="2">Uncharacterized protein</fullName>
    </submittedName>
</protein>
<keyword evidence="3" id="KW-1185">Reference proteome</keyword>
<comment type="caution">
    <text evidence="2">The sequence shown here is derived from an EMBL/GenBank/DDBJ whole genome shotgun (WGS) entry which is preliminary data.</text>
</comment>